<keyword evidence="6 9" id="KW-1133">Transmembrane helix</keyword>
<keyword evidence="2 8" id="KW-0813">Transport</keyword>
<feature type="transmembrane region" description="Helical" evidence="9">
    <location>
        <begin position="113"/>
        <end position="134"/>
    </location>
</feature>
<dbReference type="GO" id="GO:0005886">
    <property type="term" value="C:plasma membrane"/>
    <property type="evidence" value="ECO:0007669"/>
    <property type="project" value="UniProtKB-SubCell"/>
</dbReference>
<evidence type="ECO:0000256" key="2">
    <source>
        <dbReference type="ARBA" id="ARBA00022448"/>
    </source>
</evidence>
<evidence type="ECO:0000256" key="4">
    <source>
        <dbReference type="ARBA" id="ARBA00022692"/>
    </source>
</evidence>
<keyword evidence="4 9" id="KW-0812">Transmembrane</keyword>
<evidence type="ECO:0000256" key="1">
    <source>
        <dbReference type="ARBA" id="ARBA00004651"/>
    </source>
</evidence>
<evidence type="ECO:0000256" key="8">
    <source>
        <dbReference type="RuleBase" id="RU004057"/>
    </source>
</evidence>
<dbReference type="EMBL" id="MEYH01000059">
    <property type="protein sequence ID" value="OGD15350.1"/>
    <property type="molecule type" value="Genomic_DNA"/>
</dbReference>
<feature type="transmembrane region" description="Helical" evidence="9">
    <location>
        <begin position="12"/>
        <end position="33"/>
    </location>
</feature>
<feature type="domain" description="MotA/TolQ/ExbB proton channel" evidence="10">
    <location>
        <begin position="84"/>
        <end position="186"/>
    </location>
</feature>
<dbReference type="InterPro" id="IPR002898">
    <property type="entry name" value="MotA_ExbB_proton_chnl"/>
</dbReference>
<evidence type="ECO:0000256" key="5">
    <source>
        <dbReference type="ARBA" id="ARBA00022927"/>
    </source>
</evidence>
<name>A0A1F5A9W8_9BACT</name>
<accession>A0A1F5A9W8</accession>
<organism evidence="11 12">
    <name type="scientific">Candidatus Sediminicultor quintus</name>
    <dbReference type="NCBI Taxonomy" id="1797291"/>
    <lineage>
        <taxon>Bacteria</taxon>
        <taxon>Pseudomonadati</taxon>
        <taxon>Atribacterota</taxon>
        <taxon>Candidatus Phoenicimicrobiia</taxon>
        <taxon>Candidatus Pheonicimicrobiales</taxon>
        <taxon>Candidatus Phoenicimicrobiaceae</taxon>
        <taxon>Candidatus Sediminicultor</taxon>
    </lineage>
</organism>
<evidence type="ECO:0000256" key="6">
    <source>
        <dbReference type="ARBA" id="ARBA00022989"/>
    </source>
</evidence>
<gene>
    <name evidence="11" type="ORF">A2V47_06635</name>
</gene>
<comment type="subcellular location">
    <subcellularLocation>
        <location evidence="1">Cell membrane</location>
        <topology evidence="1">Multi-pass membrane protein</topology>
    </subcellularLocation>
    <subcellularLocation>
        <location evidence="8">Membrane</location>
        <topology evidence="8">Multi-pass membrane protein</topology>
    </subcellularLocation>
</comment>
<dbReference type="InterPro" id="IPR050790">
    <property type="entry name" value="ExbB/TolQ_transport"/>
</dbReference>
<evidence type="ECO:0000313" key="11">
    <source>
        <dbReference type="EMBL" id="OGD15350.1"/>
    </source>
</evidence>
<dbReference type="Pfam" id="PF01618">
    <property type="entry name" value="MotA_ExbB"/>
    <property type="match status" value="1"/>
</dbReference>
<evidence type="ECO:0000259" key="10">
    <source>
        <dbReference type="Pfam" id="PF01618"/>
    </source>
</evidence>
<evidence type="ECO:0000256" key="9">
    <source>
        <dbReference type="SAM" id="Phobius"/>
    </source>
</evidence>
<sequence>MKVLIEQGGVVIYPLLVASVIALAIIIERFFYFSRIRREIPEKIMQQVKQNLKNGKISESMKLLKKPYNPMYRILFNGILAWEKGYTEMEREMEELKMIVFPRMERRLPMLHFIGKMSPSLGLLGTVTGMIKTFHFLSLNVESQQLAQGISEALITTAFGLSISIPALAAYYYFMNKLEHVVKHTEKRELELIHYVQKLGDRHAQVQD</sequence>
<comment type="caution">
    <text evidence="11">The sequence shown here is derived from an EMBL/GenBank/DDBJ whole genome shotgun (WGS) entry which is preliminary data.</text>
</comment>
<dbReference type="STRING" id="1797291.A2V47_06635"/>
<dbReference type="PANTHER" id="PTHR30625">
    <property type="entry name" value="PROTEIN TOLQ"/>
    <property type="match status" value="1"/>
</dbReference>
<feature type="transmembrane region" description="Helical" evidence="9">
    <location>
        <begin position="154"/>
        <end position="174"/>
    </location>
</feature>
<evidence type="ECO:0000313" key="12">
    <source>
        <dbReference type="Proteomes" id="UP000177701"/>
    </source>
</evidence>
<keyword evidence="3" id="KW-1003">Cell membrane</keyword>
<proteinExistence type="inferred from homology"/>
<dbReference type="GO" id="GO:0017038">
    <property type="term" value="P:protein import"/>
    <property type="evidence" value="ECO:0007669"/>
    <property type="project" value="TreeGrafter"/>
</dbReference>
<evidence type="ECO:0000256" key="3">
    <source>
        <dbReference type="ARBA" id="ARBA00022475"/>
    </source>
</evidence>
<dbReference type="AlphaFoldDB" id="A0A1F5A9W8"/>
<dbReference type="PANTHER" id="PTHR30625:SF15">
    <property type="entry name" value="BIOPOLYMER TRANSPORT PROTEIN EXBB"/>
    <property type="match status" value="1"/>
</dbReference>
<protein>
    <submittedName>
        <fullName evidence="11">Biopolymer transporter ExbB</fullName>
    </submittedName>
</protein>
<reference evidence="11 12" key="1">
    <citation type="journal article" date="2016" name="Nat. Commun.">
        <title>Thousands of microbial genomes shed light on interconnected biogeochemical processes in an aquifer system.</title>
        <authorList>
            <person name="Anantharaman K."/>
            <person name="Brown C.T."/>
            <person name="Hug L.A."/>
            <person name="Sharon I."/>
            <person name="Castelle C.J."/>
            <person name="Probst A.J."/>
            <person name="Thomas B.C."/>
            <person name="Singh A."/>
            <person name="Wilkins M.J."/>
            <person name="Karaoz U."/>
            <person name="Brodie E.L."/>
            <person name="Williams K.H."/>
            <person name="Hubbard S.S."/>
            <person name="Banfield J.F."/>
        </authorList>
    </citation>
    <scope>NUCLEOTIDE SEQUENCE [LARGE SCALE GENOMIC DNA]</scope>
</reference>
<keyword evidence="7 9" id="KW-0472">Membrane</keyword>
<dbReference type="Proteomes" id="UP000177701">
    <property type="component" value="Unassembled WGS sequence"/>
</dbReference>
<comment type="similarity">
    <text evidence="8">Belongs to the exbB/tolQ family.</text>
</comment>
<keyword evidence="5 8" id="KW-0653">Protein transport</keyword>
<evidence type="ECO:0000256" key="7">
    <source>
        <dbReference type="ARBA" id="ARBA00023136"/>
    </source>
</evidence>